<sequence>MTHSTINGKPMHPAVRMYAEECKAGKLSRREFLAQACSLGVASAAAYGLIGVAAPTEANATPAMGGTLRMQQEVRALKDTRTADWSQIANATRGHLEYLVEYNRDGTIRGMLLESWAVNDDATEYTLNVRQGVKWNNGDDFTAEDVARNITRWCERDAEGNSMAGRMATLIDEATGLALEGAIEVVDTHTVKLNLPAPDVTIIAGMSDYPGAIVHSSYTPEETQNAVGTGPYLLTELEVGVKWVMERNTNHTWWGTDVYGGPYLDRIESIDYGTDPSAWIAAAESEEVDMFYETVGDYVDIMDGVGWTQSNAVTAATIVIRPNQLAEVDGVKPYADARVRRALAMAVDNSVCLELGYAGRGVTAENHHVCPIHPEYADIGKPVHDPAGALALMEEAGMADYEHELLSIDDDWRKNTTDAVAAQLRDAGIKVRRTILPGSTFWNDWVKYPFSSTNWNQRPLGIQILALAYRSGMAWNEWGFANAEFDELVTNALAVADADKRRELMVRIEEIMWEQGVTIQPYWRSLYRHHAENVIGAEMHPLFEIHVYKLGLAA</sequence>
<dbReference type="InterPro" id="IPR006311">
    <property type="entry name" value="TAT_signal"/>
</dbReference>
<evidence type="ECO:0000256" key="2">
    <source>
        <dbReference type="ARBA" id="ARBA00005695"/>
    </source>
</evidence>
<dbReference type="InterPro" id="IPR000914">
    <property type="entry name" value="SBP_5_dom"/>
</dbReference>
<evidence type="ECO:0000256" key="1">
    <source>
        <dbReference type="ARBA" id="ARBA00004418"/>
    </source>
</evidence>
<proteinExistence type="inferred from homology"/>
<dbReference type="InterPro" id="IPR030678">
    <property type="entry name" value="Peptide/Ni-bd"/>
</dbReference>
<dbReference type="Proteomes" id="UP001589683">
    <property type="component" value="Unassembled WGS sequence"/>
</dbReference>
<name>A0ABV5JGB4_9RHOB</name>
<reference evidence="6 7" key="1">
    <citation type="submission" date="2024-09" db="EMBL/GenBank/DDBJ databases">
        <authorList>
            <person name="Sun Q."/>
            <person name="Mori K."/>
        </authorList>
    </citation>
    <scope>NUCLEOTIDE SEQUENCE [LARGE SCALE GENOMIC DNA]</scope>
    <source>
        <strain evidence="6 7">CECT 8726</strain>
    </source>
</reference>
<keyword evidence="7" id="KW-1185">Reference proteome</keyword>
<dbReference type="PIRSF" id="PIRSF002741">
    <property type="entry name" value="MppA"/>
    <property type="match status" value="1"/>
</dbReference>
<comment type="subcellular location">
    <subcellularLocation>
        <location evidence="1">Periplasm</location>
    </subcellularLocation>
</comment>
<dbReference type="PROSITE" id="PS51318">
    <property type="entry name" value="TAT"/>
    <property type="match status" value="1"/>
</dbReference>
<evidence type="ECO:0000313" key="6">
    <source>
        <dbReference type="EMBL" id="MFB9232506.1"/>
    </source>
</evidence>
<evidence type="ECO:0000259" key="5">
    <source>
        <dbReference type="Pfam" id="PF00496"/>
    </source>
</evidence>
<dbReference type="Pfam" id="PF00496">
    <property type="entry name" value="SBP_bac_5"/>
    <property type="match status" value="1"/>
</dbReference>
<dbReference type="Gene3D" id="3.10.105.10">
    <property type="entry name" value="Dipeptide-binding Protein, Domain 3"/>
    <property type="match status" value="1"/>
</dbReference>
<dbReference type="RefSeq" id="WP_213887863.1">
    <property type="nucleotide sequence ID" value="NZ_JAGFNU010000002.1"/>
</dbReference>
<dbReference type="CDD" id="cd08503">
    <property type="entry name" value="PBP2_NikA_DppA_OppA_like_17"/>
    <property type="match status" value="1"/>
</dbReference>
<gene>
    <name evidence="6" type="ORF">ACFFUT_11995</name>
</gene>
<evidence type="ECO:0000313" key="7">
    <source>
        <dbReference type="Proteomes" id="UP001589683"/>
    </source>
</evidence>
<dbReference type="EMBL" id="JBHMEA010000039">
    <property type="protein sequence ID" value="MFB9232506.1"/>
    <property type="molecule type" value="Genomic_DNA"/>
</dbReference>
<evidence type="ECO:0000256" key="3">
    <source>
        <dbReference type="ARBA" id="ARBA00022448"/>
    </source>
</evidence>
<organism evidence="6 7">
    <name type="scientific">Pseudohalocynthiibacter aestuariivivens</name>
    <dbReference type="NCBI Taxonomy" id="1591409"/>
    <lineage>
        <taxon>Bacteria</taxon>
        <taxon>Pseudomonadati</taxon>
        <taxon>Pseudomonadota</taxon>
        <taxon>Alphaproteobacteria</taxon>
        <taxon>Rhodobacterales</taxon>
        <taxon>Paracoccaceae</taxon>
        <taxon>Pseudohalocynthiibacter</taxon>
    </lineage>
</organism>
<keyword evidence="3" id="KW-0813">Transport</keyword>
<comment type="similarity">
    <text evidence="2">Belongs to the bacterial solute-binding protein 5 family.</text>
</comment>
<evidence type="ECO:0000256" key="4">
    <source>
        <dbReference type="ARBA" id="ARBA00022729"/>
    </source>
</evidence>
<feature type="domain" description="Solute-binding protein family 5" evidence="5">
    <location>
        <begin position="108"/>
        <end position="458"/>
    </location>
</feature>
<dbReference type="SUPFAM" id="SSF53850">
    <property type="entry name" value="Periplasmic binding protein-like II"/>
    <property type="match status" value="1"/>
</dbReference>
<dbReference type="PANTHER" id="PTHR30290:SF9">
    <property type="entry name" value="OLIGOPEPTIDE-BINDING PROTEIN APPA"/>
    <property type="match status" value="1"/>
</dbReference>
<accession>A0ABV5JGB4</accession>
<comment type="caution">
    <text evidence="6">The sequence shown here is derived from an EMBL/GenBank/DDBJ whole genome shotgun (WGS) entry which is preliminary data.</text>
</comment>
<keyword evidence="4" id="KW-0732">Signal</keyword>
<dbReference type="PANTHER" id="PTHR30290">
    <property type="entry name" value="PERIPLASMIC BINDING COMPONENT OF ABC TRANSPORTER"/>
    <property type="match status" value="1"/>
</dbReference>
<dbReference type="InterPro" id="IPR039424">
    <property type="entry name" value="SBP_5"/>
</dbReference>
<protein>
    <submittedName>
        <fullName evidence="6">ABC transporter substrate-binding protein</fullName>
    </submittedName>
</protein>
<dbReference type="Gene3D" id="3.40.190.10">
    <property type="entry name" value="Periplasmic binding protein-like II"/>
    <property type="match status" value="1"/>
</dbReference>